<dbReference type="GO" id="GO:0006682">
    <property type="term" value="P:galactosylceramide biosynthetic process"/>
    <property type="evidence" value="ECO:0007669"/>
    <property type="project" value="TreeGrafter"/>
</dbReference>
<feature type="transmembrane region" description="Helical" evidence="10">
    <location>
        <begin position="571"/>
        <end position="593"/>
    </location>
</feature>
<feature type="non-terminal residue" evidence="11">
    <location>
        <position position="1"/>
    </location>
</feature>
<evidence type="ECO:0000256" key="6">
    <source>
        <dbReference type="ARBA" id="ARBA00022729"/>
    </source>
</evidence>
<keyword evidence="10" id="KW-0472">Membrane</keyword>
<dbReference type="FunFam" id="3.40.50.2000:FF:000021">
    <property type="entry name" value="UDP-glucuronosyltransferase"/>
    <property type="match status" value="1"/>
</dbReference>
<evidence type="ECO:0000256" key="3">
    <source>
        <dbReference type="ARBA" id="ARBA00009995"/>
    </source>
</evidence>
<dbReference type="GO" id="GO:0016020">
    <property type="term" value="C:membrane"/>
    <property type="evidence" value="ECO:0007669"/>
    <property type="project" value="UniProtKB-SubCell"/>
</dbReference>
<protein>
    <submittedName>
        <fullName evidence="11">Uncharacterized protein</fullName>
    </submittedName>
</protein>
<sequence length="643" mass="72207">TGVKDKERQETCLEKERFHGSVTLSLCTCSPGWRERENKIKMGGELLLSFQGLYCFTDYCKAYPNFQYQQPWSDFRTAYLCWLLDPALAPESPNHSVAMLLPSSLLLILSFLAWSPSATRAAKIIVVPPIMFESHLYIFKTLASALHQEGHETHFLVSEGREVPPSPHYHLQRYPGIFNSTTADDFLQSKVSNIFSGRLTFLELFDILDHYSQNCDAVVGNGEVMNRLKEAKFDLLLVDPNEMCGFVIAHILSVQYAVFSTGLWYPAEVGAPAPLSYVPEFNSLLTDRMSLMQRIANTGVYLAQRFGVHYIVLPKYDRIMKKHGVKPYAAMADLVQGSRLWMLCTDMALEFPRPTLPHVVYIGGILTKPPSPLPQYFQALVNDTAEHGFVVVSFGAGVKYLSQDIAHKLAGALARLPQRVIWRFSGVAPSNVGNNTKLVDWMPQNDLLGHPHTKAFLSHGGLNSIYEAMYHGVPVVGVPLFGDHYDTMTRVAAKGMGLMLHWKDMTEEDLYVSLSSVINDPRYRQQARLLSNIHKDQPGHPVTRAVYWIGYILRHNGANHLRSAVYEVSPYQYFLVDVLFTVAAAGALIVFLLRRLVRLLRGKASGHSRRVDGSMTNGHCHSESIANGKHKRNGSLKTEKKIN</sequence>
<evidence type="ECO:0000256" key="5">
    <source>
        <dbReference type="ARBA" id="ARBA00022679"/>
    </source>
</evidence>
<dbReference type="PANTHER" id="PTHR48043">
    <property type="entry name" value="EG:EG0003.4 PROTEIN-RELATED"/>
    <property type="match status" value="1"/>
</dbReference>
<evidence type="ECO:0000313" key="11">
    <source>
        <dbReference type="EMBL" id="PWA30611.1"/>
    </source>
</evidence>
<comment type="caution">
    <text evidence="11">The sequence shown here is derived from an EMBL/GenBank/DDBJ whole genome shotgun (WGS) entry which is preliminary data.</text>
</comment>
<dbReference type="GO" id="GO:0005783">
    <property type="term" value="C:endoplasmic reticulum"/>
    <property type="evidence" value="ECO:0007669"/>
    <property type="project" value="UniProtKB-SubCell"/>
</dbReference>
<dbReference type="SUPFAM" id="SSF53756">
    <property type="entry name" value="UDP-Glycosyltransferase/glycogen phosphorylase"/>
    <property type="match status" value="1"/>
</dbReference>
<dbReference type="InterPro" id="IPR050271">
    <property type="entry name" value="UDP-glycosyltransferase"/>
</dbReference>
<evidence type="ECO:0000256" key="10">
    <source>
        <dbReference type="SAM" id="Phobius"/>
    </source>
</evidence>
<gene>
    <name evidence="11" type="ORF">CCH79_00009301</name>
</gene>
<comment type="subcellular location">
    <subcellularLocation>
        <location evidence="2">Endoplasmic reticulum</location>
    </subcellularLocation>
    <subcellularLocation>
        <location evidence="1">Membrane</location>
        <topology evidence="1">Single-pass membrane protein</topology>
    </subcellularLocation>
</comment>
<keyword evidence="5" id="KW-0808">Transferase</keyword>
<organism evidence="11 12">
    <name type="scientific">Gambusia affinis</name>
    <name type="common">Western mosquitofish</name>
    <name type="synonym">Heterandria affinis</name>
    <dbReference type="NCBI Taxonomy" id="33528"/>
    <lineage>
        <taxon>Eukaryota</taxon>
        <taxon>Metazoa</taxon>
        <taxon>Chordata</taxon>
        <taxon>Craniata</taxon>
        <taxon>Vertebrata</taxon>
        <taxon>Euteleostomi</taxon>
        <taxon>Actinopterygii</taxon>
        <taxon>Neopterygii</taxon>
        <taxon>Teleostei</taxon>
        <taxon>Neoteleostei</taxon>
        <taxon>Acanthomorphata</taxon>
        <taxon>Ovalentaria</taxon>
        <taxon>Atherinomorphae</taxon>
        <taxon>Cyprinodontiformes</taxon>
        <taxon>Poeciliidae</taxon>
        <taxon>Poeciliinae</taxon>
        <taxon>Gambusia</taxon>
    </lineage>
</organism>
<dbReference type="GO" id="GO:0003851">
    <property type="term" value="F:N-acylsphingosine galactosyltransferase activity"/>
    <property type="evidence" value="ECO:0007669"/>
    <property type="project" value="TreeGrafter"/>
</dbReference>
<feature type="region of interest" description="Disordered" evidence="9">
    <location>
        <begin position="607"/>
        <end position="643"/>
    </location>
</feature>
<evidence type="ECO:0000256" key="9">
    <source>
        <dbReference type="SAM" id="MobiDB-lite"/>
    </source>
</evidence>
<reference evidence="11 12" key="1">
    <citation type="journal article" date="2018" name="G3 (Bethesda)">
        <title>A High-Quality Reference Genome for the Invasive Mosquitofish Gambusia affinis Using a Chicago Library.</title>
        <authorList>
            <person name="Hoffberg S.L."/>
            <person name="Troendle N.J."/>
            <person name="Glenn T.C."/>
            <person name="Mahmud O."/>
            <person name="Louha S."/>
            <person name="Chalopin D."/>
            <person name="Bennetzen J.L."/>
            <person name="Mauricio R."/>
        </authorList>
    </citation>
    <scope>NUCLEOTIDE SEQUENCE [LARGE SCALE GENOMIC DNA]</scope>
    <source>
        <strain evidence="11">NE01/NJP1002.9</strain>
        <tissue evidence="11">Muscle</tissue>
    </source>
</reference>
<keyword evidence="12" id="KW-1185">Reference proteome</keyword>
<evidence type="ECO:0000256" key="7">
    <source>
        <dbReference type="ARBA" id="ARBA00022824"/>
    </source>
</evidence>
<dbReference type="FunFam" id="3.40.50.2000:FF:000033">
    <property type="entry name" value="2-hydroxyacylsphingosine 1-beta-galactosyltransferase"/>
    <property type="match status" value="1"/>
</dbReference>
<feature type="non-terminal residue" evidence="11">
    <location>
        <position position="643"/>
    </location>
</feature>
<dbReference type="Gene3D" id="3.40.50.2000">
    <property type="entry name" value="Glycogen Phosphorylase B"/>
    <property type="match status" value="2"/>
</dbReference>
<dbReference type="PROSITE" id="PS00375">
    <property type="entry name" value="UDPGT"/>
    <property type="match status" value="1"/>
</dbReference>
<evidence type="ECO:0000256" key="8">
    <source>
        <dbReference type="ARBA" id="ARBA00023180"/>
    </source>
</evidence>
<keyword evidence="4" id="KW-0328">Glycosyltransferase</keyword>
<keyword evidence="10" id="KW-1133">Transmembrane helix</keyword>
<keyword evidence="7" id="KW-0256">Endoplasmic reticulum</keyword>
<evidence type="ECO:0000256" key="2">
    <source>
        <dbReference type="ARBA" id="ARBA00004240"/>
    </source>
</evidence>
<dbReference type="CDD" id="cd03784">
    <property type="entry name" value="GT1_Gtf-like"/>
    <property type="match status" value="1"/>
</dbReference>
<keyword evidence="6" id="KW-0732">Signal</keyword>
<dbReference type="InterPro" id="IPR035595">
    <property type="entry name" value="UDP_glycos_trans_CS"/>
</dbReference>
<proteinExistence type="inferred from homology"/>
<keyword evidence="10" id="KW-0812">Transmembrane</keyword>
<name>A0A315W4L4_GAMAF</name>
<comment type="similarity">
    <text evidence="3">Belongs to the UDP-glycosyltransferase family.</text>
</comment>
<dbReference type="PANTHER" id="PTHR48043:SF54">
    <property type="entry name" value="2-HYDROXYACYLSPHINGOSINE 1-BETA-GALACTOSYLTRANSFERASE"/>
    <property type="match status" value="1"/>
</dbReference>
<dbReference type="STRING" id="33528.ENSGAFP00000030478"/>
<dbReference type="Pfam" id="PF00201">
    <property type="entry name" value="UDPGT"/>
    <property type="match status" value="1"/>
</dbReference>
<evidence type="ECO:0000256" key="1">
    <source>
        <dbReference type="ARBA" id="ARBA00004167"/>
    </source>
</evidence>
<evidence type="ECO:0000256" key="4">
    <source>
        <dbReference type="ARBA" id="ARBA00022676"/>
    </source>
</evidence>
<evidence type="ECO:0000313" key="12">
    <source>
        <dbReference type="Proteomes" id="UP000250572"/>
    </source>
</evidence>
<dbReference type="EMBL" id="NHOQ01000347">
    <property type="protein sequence ID" value="PWA30611.1"/>
    <property type="molecule type" value="Genomic_DNA"/>
</dbReference>
<accession>A0A315W4L4</accession>
<dbReference type="AlphaFoldDB" id="A0A315W4L4"/>
<dbReference type="Proteomes" id="UP000250572">
    <property type="component" value="Unassembled WGS sequence"/>
</dbReference>
<dbReference type="InterPro" id="IPR002213">
    <property type="entry name" value="UDP_glucos_trans"/>
</dbReference>
<keyword evidence="8" id="KW-0325">Glycoprotein</keyword>